<reference evidence="1" key="1">
    <citation type="submission" date="2021-06" db="EMBL/GenBank/DDBJ databases">
        <authorList>
            <person name="Kallberg Y."/>
            <person name="Tangrot J."/>
            <person name="Rosling A."/>
        </authorList>
    </citation>
    <scope>NUCLEOTIDE SEQUENCE</scope>
    <source>
        <strain evidence="1">MA461A</strain>
    </source>
</reference>
<evidence type="ECO:0000313" key="1">
    <source>
        <dbReference type="EMBL" id="CAG8491583.1"/>
    </source>
</evidence>
<dbReference type="Proteomes" id="UP000789920">
    <property type="component" value="Unassembled WGS sequence"/>
</dbReference>
<feature type="non-terminal residue" evidence="1">
    <location>
        <position position="1"/>
    </location>
</feature>
<name>A0ACA9KSQ9_9GLOM</name>
<organism evidence="1 2">
    <name type="scientific">Racocetra persica</name>
    <dbReference type="NCBI Taxonomy" id="160502"/>
    <lineage>
        <taxon>Eukaryota</taxon>
        <taxon>Fungi</taxon>
        <taxon>Fungi incertae sedis</taxon>
        <taxon>Mucoromycota</taxon>
        <taxon>Glomeromycotina</taxon>
        <taxon>Glomeromycetes</taxon>
        <taxon>Diversisporales</taxon>
        <taxon>Gigasporaceae</taxon>
        <taxon>Racocetra</taxon>
    </lineage>
</organism>
<gene>
    <name evidence="1" type="ORF">RPERSI_LOCUS1413</name>
</gene>
<proteinExistence type="predicted"/>
<dbReference type="EMBL" id="CAJVQC010001293">
    <property type="protein sequence ID" value="CAG8491583.1"/>
    <property type="molecule type" value="Genomic_DNA"/>
</dbReference>
<protein>
    <submittedName>
        <fullName evidence="1">24151_t:CDS:1</fullName>
    </submittedName>
</protein>
<accession>A0ACA9KSQ9</accession>
<comment type="caution">
    <text evidence="1">The sequence shown here is derived from an EMBL/GenBank/DDBJ whole genome shotgun (WGS) entry which is preliminary data.</text>
</comment>
<sequence length="264" mass="29663">TIVDTSVPVVDEWVTSSDGVEIYTRTWKAVSDKPIATVVFLHGFGDMLNVTTINKNSTRLVAQTDITEALISRRREGIPQFLMGHSMGGCLILNYVLDGPEKHNIAGLLCVSPLIQLTPNAKQVISLYVLHVASKLLPNVKLNTVNANCLSRDPIEIKKYKEDPLVCCVASLRNINDMISDGKSLMKKKYIDINIPIYIAHGTEDMITDPNASKLLIEKTTSKDKTFHAWDGRYHELHNDYDNTEVIKSYIQWILKHAKSESRE</sequence>
<keyword evidence="2" id="KW-1185">Reference proteome</keyword>
<evidence type="ECO:0000313" key="2">
    <source>
        <dbReference type="Proteomes" id="UP000789920"/>
    </source>
</evidence>